<accession>A0ACC4BII6</accession>
<name>A0ACC4BII6_POPAL</name>
<reference evidence="1 2" key="1">
    <citation type="journal article" date="2024" name="Plant Biotechnol. J.">
        <title>Genome and CRISPR/Cas9 system of a widespread forest tree (Populus alba) in the world.</title>
        <authorList>
            <person name="Liu Y.J."/>
            <person name="Jiang P.F."/>
            <person name="Han X.M."/>
            <person name="Li X.Y."/>
            <person name="Wang H.M."/>
            <person name="Wang Y.J."/>
            <person name="Wang X.X."/>
            <person name="Zeng Q.Y."/>
        </authorList>
    </citation>
    <scope>NUCLEOTIDE SEQUENCE [LARGE SCALE GENOMIC DNA]</scope>
    <source>
        <strain evidence="2">cv. PAL-ZL1</strain>
    </source>
</reference>
<evidence type="ECO:0000313" key="2">
    <source>
        <dbReference type="Proteomes" id="UP000309997"/>
    </source>
</evidence>
<dbReference type="Proteomes" id="UP000309997">
    <property type="component" value="Unassembled WGS sequence"/>
</dbReference>
<keyword evidence="2" id="KW-1185">Reference proteome</keyword>
<organism evidence="1 2">
    <name type="scientific">Populus alba</name>
    <name type="common">White poplar</name>
    <dbReference type="NCBI Taxonomy" id="43335"/>
    <lineage>
        <taxon>Eukaryota</taxon>
        <taxon>Viridiplantae</taxon>
        <taxon>Streptophyta</taxon>
        <taxon>Embryophyta</taxon>
        <taxon>Tracheophyta</taxon>
        <taxon>Spermatophyta</taxon>
        <taxon>Magnoliopsida</taxon>
        <taxon>eudicotyledons</taxon>
        <taxon>Gunneridae</taxon>
        <taxon>Pentapetalae</taxon>
        <taxon>rosids</taxon>
        <taxon>fabids</taxon>
        <taxon>Malpighiales</taxon>
        <taxon>Salicaceae</taxon>
        <taxon>Saliceae</taxon>
        <taxon>Populus</taxon>
    </lineage>
</organism>
<dbReference type="EMBL" id="RCHU02000010">
    <property type="protein sequence ID" value="KAL3578192.1"/>
    <property type="molecule type" value="Genomic_DNA"/>
</dbReference>
<sequence length="82" mass="9118">MQGCARASTAQCMLCEWRGSYGIERRWICVTEKGPAGNEEAKLKPGMERNGRLFLIVEGPGLAMVQSQRHMGPVNHVKIQSM</sequence>
<gene>
    <name evidence="1" type="ORF">D5086_019696</name>
</gene>
<evidence type="ECO:0000313" key="1">
    <source>
        <dbReference type="EMBL" id="KAL3578192.1"/>
    </source>
</evidence>
<comment type="caution">
    <text evidence="1">The sequence shown here is derived from an EMBL/GenBank/DDBJ whole genome shotgun (WGS) entry which is preliminary data.</text>
</comment>
<protein>
    <submittedName>
        <fullName evidence="1">Uncharacterized protein</fullName>
    </submittedName>
</protein>
<proteinExistence type="predicted"/>